<keyword evidence="1" id="KW-0812">Transmembrane</keyword>
<reference evidence="3" key="1">
    <citation type="journal article" date="2014" name="Environ. Microbiol.">
        <title>Comparative genomics of the marine bacterial genus Glaciecola reveals the high degree of genomic diversity and genomic characteristic for cold adaptation.</title>
        <authorList>
            <person name="Qin Q.L."/>
            <person name="Xie B.B."/>
            <person name="Yu Y."/>
            <person name="Shu Y.L."/>
            <person name="Rong J.C."/>
            <person name="Zhang Y.J."/>
            <person name="Zhao D.L."/>
            <person name="Chen X.L."/>
            <person name="Zhang X.Y."/>
            <person name="Chen B."/>
            <person name="Zhou B.C."/>
            <person name="Zhang Y.Z."/>
        </authorList>
    </citation>
    <scope>NUCLEOTIDE SEQUENCE [LARGE SCALE GENOMIC DNA]</scope>
    <source>
        <strain evidence="3">ACAM 615</strain>
    </source>
</reference>
<organism evidence="2 3">
    <name type="scientific">Brumicola pallidula DSM 14239 = ACAM 615</name>
    <dbReference type="NCBI Taxonomy" id="1121922"/>
    <lineage>
        <taxon>Bacteria</taxon>
        <taxon>Pseudomonadati</taxon>
        <taxon>Pseudomonadota</taxon>
        <taxon>Gammaproteobacteria</taxon>
        <taxon>Alteromonadales</taxon>
        <taxon>Alteromonadaceae</taxon>
        <taxon>Brumicola</taxon>
    </lineage>
</organism>
<name>K6ZP39_9ALTE</name>
<evidence type="ECO:0000313" key="3">
    <source>
        <dbReference type="Proteomes" id="UP000006251"/>
    </source>
</evidence>
<evidence type="ECO:0008006" key="4">
    <source>
        <dbReference type="Google" id="ProtNLM"/>
    </source>
</evidence>
<accession>K6ZP39</accession>
<dbReference type="AlphaFoldDB" id="K6ZP39"/>
<sequence length="68" mass="7547">MDESSIMLWSVLFSGIGIGYFIYGKKQEAPIPLFTGLALFVFPYFVPNFTLLLAVGPALVALPYFIKI</sequence>
<dbReference type="Proteomes" id="UP000006251">
    <property type="component" value="Unassembled WGS sequence"/>
</dbReference>
<proteinExistence type="predicted"/>
<gene>
    <name evidence="2" type="ORF">GPAL_3813</name>
</gene>
<keyword evidence="1" id="KW-0472">Membrane</keyword>
<evidence type="ECO:0000256" key="1">
    <source>
        <dbReference type="SAM" id="Phobius"/>
    </source>
</evidence>
<protein>
    <recommendedName>
        <fullName evidence="4">Amino acid transport protein</fullName>
    </recommendedName>
</protein>
<keyword evidence="1" id="KW-1133">Transmembrane helix</keyword>
<evidence type="ECO:0000313" key="2">
    <source>
        <dbReference type="EMBL" id="GAC30653.1"/>
    </source>
</evidence>
<comment type="caution">
    <text evidence="2">The sequence shown here is derived from an EMBL/GenBank/DDBJ whole genome shotgun (WGS) entry which is preliminary data.</text>
</comment>
<feature type="transmembrane region" description="Helical" evidence="1">
    <location>
        <begin position="36"/>
        <end position="66"/>
    </location>
</feature>
<dbReference type="RefSeq" id="WP_006015114.1">
    <property type="nucleotide sequence ID" value="NZ_BAEQ01000065.1"/>
</dbReference>
<dbReference type="STRING" id="1121922.GCA_000428905_03341"/>
<keyword evidence="3" id="KW-1185">Reference proteome</keyword>
<feature type="transmembrane region" description="Helical" evidence="1">
    <location>
        <begin position="6"/>
        <end position="24"/>
    </location>
</feature>
<dbReference type="EMBL" id="BAEQ01000065">
    <property type="protein sequence ID" value="GAC30653.1"/>
    <property type="molecule type" value="Genomic_DNA"/>
</dbReference>